<dbReference type="Proteomes" id="UP000574690">
    <property type="component" value="Unassembled WGS sequence"/>
</dbReference>
<feature type="region of interest" description="Disordered" evidence="1">
    <location>
        <begin position="1"/>
        <end position="23"/>
    </location>
</feature>
<evidence type="ECO:0000256" key="1">
    <source>
        <dbReference type="SAM" id="MobiDB-lite"/>
    </source>
</evidence>
<name>A0A850CEF6_9ACTN</name>
<dbReference type="EMBL" id="JABFXE010000745">
    <property type="protein sequence ID" value="NUQ90281.1"/>
    <property type="molecule type" value="Genomic_DNA"/>
</dbReference>
<evidence type="ECO:0000313" key="2">
    <source>
        <dbReference type="EMBL" id="NUQ90281.1"/>
    </source>
</evidence>
<proteinExistence type="predicted"/>
<gene>
    <name evidence="2" type="ORF">HOQ43_17695</name>
</gene>
<comment type="caution">
    <text evidence="2">The sequence shown here is derived from an EMBL/GenBank/DDBJ whole genome shotgun (WGS) entry which is preliminary data.</text>
</comment>
<reference evidence="2 3" key="1">
    <citation type="submission" date="2020-05" db="EMBL/GenBank/DDBJ databases">
        <title>DNA-SIP metagenomic assembled genomes.</title>
        <authorList>
            <person name="Yu J."/>
        </authorList>
    </citation>
    <scope>NUCLEOTIDE SEQUENCE [LARGE SCALE GENOMIC DNA]</scope>
    <source>
        <strain evidence="2">Bin5.27</strain>
    </source>
</reference>
<protein>
    <submittedName>
        <fullName evidence="2">Uncharacterized protein</fullName>
    </submittedName>
</protein>
<accession>A0A850CEF6</accession>
<dbReference type="AlphaFoldDB" id="A0A850CEF6"/>
<organism evidence="2 3">
    <name type="scientific">Glycomyces artemisiae</name>
    <dbReference type="NCBI Taxonomy" id="1076443"/>
    <lineage>
        <taxon>Bacteria</taxon>
        <taxon>Bacillati</taxon>
        <taxon>Actinomycetota</taxon>
        <taxon>Actinomycetes</taxon>
        <taxon>Glycomycetales</taxon>
        <taxon>Glycomycetaceae</taxon>
        <taxon>Glycomyces</taxon>
    </lineage>
</organism>
<sequence length="120" mass="12551">MTEDFALADLPGSGADRPPGERGSLRLADAAVARIIEGAALACDGTATSKRPKAKATVKHGRIWARLDVGVAWPGPVAATAKDLAARVRAETARITGYDVVAVDVGVHVVDTPEQTRRVR</sequence>
<evidence type="ECO:0000313" key="3">
    <source>
        <dbReference type="Proteomes" id="UP000574690"/>
    </source>
</evidence>